<evidence type="ECO:0008006" key="4">
    <source>
        <dbReference type="Google" id="ProtNLM"/>
    </source>
</evidence>
<gene>
    <name evidence="2" type="ORF">QB898_04130</name>
</gene>
<keyword evidence="1" id="KW-1133">Transmembrane helix</keyword>
<protein>
    <recommendedName>
        <fullName evidence="4">Hydrophobic protein</fullName>
    </recommendedName>
</protein>
<evidence type="ECO:0000313" key="2">
    <source>
        <dbReference type="EMBL" id="MDG9698915.1"/>
    </source>
</evidence>
<reference evidence="2 3" key="1">
    <citation type="submission" date="2023-04" db="EMBL/GenBank/DDBJ databases">
        <title>Ottowia paracancer sp. nov., isolated from human stomach.</title>
        <authorList>
            <person name="Song Y."/>
        </authorList>
    </citation>
    <scope>NUCLEOTIDE SEQUENCE [LARGE SCALE GENOMIC DNA]</scope>
    <source>
        <strain evidence="2 3">10c7w1</strain>
    </source>
</reference>
<keyword evidence="1" id="KW-0812">Transmembrane</keyword>
<name>A0AAW6RH77_9BURK</name>
<dbReference type="RefSeq" id="WP_279523909.1">
    <property type="nucleotide sequence ID" value="NZ_JARVII010000005.1"/>
</dbReference>
<dbReference type="EMBL" id="JARVII010000005">
    <property type="protein sequence ID" value="MDG9698915.1"/>
    <property type="molecule type" value="Genomic_DNA"/>
</dbReference>
<evidence type="ECO:0000256" key="1">
    <source>
        <dbReference type="SAM" id="Phobius"/>
    </source>
</evidence>
<keyword evidence="1" id="KW-0472">Membrane</keyword>
<evidence type="ECO:0000313" key="3">
    <source>
        <dbReference type="Proteomes" id="UP001237156"/>
    </source>
</evidence>
<sequence length="52" mass="5974">MNFLTALILAVALLLLWRFVILGIFIFILACTIWGIFMALKTALRILNHSRQ</sequence>
<comment type="caution">
    <text evidence="2">The sequence shown here is derived from an EMBL/GenBank/DDBJ whole genome shotgun (WGS) entry which is preliminary data.</text>
</comment>
<dbReference type="AlphaFoldDB" id="A0AAW6RH77"/>
<dbReference type="Proteomes" id="UP001237156">
    <property type="component" value="Unassembled WGS sequence"/>
</dbReference>
<organism evidence="2 3">
    <name type="scientific">Ottowia cancrivicina</name>
    <dbReference type="NCBI Taxonomy" id="3040346"/>
    <lineage>
        <taxon>Bacteria</taxon>
        <taxon>Pseudomonadati</taxon>
        <taxon>Pseudomonadota</taxon>
        <taxon>Betaproteobacteria</taxon>
        <taxon>Burkholderiales</taxon>
        <taxon>Comamonadaceae</taxon>
        <taxon>Ottowia</taxon>
    </lineage>
</organism>
<feature type="transmembrane region" description="Helical" evidence="1">
    <location>
        <begin position="6"/>
        <end position="37"/>
    </location>
</feature>
<proteinExistence type="predicted"/>
<accession>A0AAW6RH77</accession>
<keyword evidence="3" id="KW-1185">Reference proteome</keyword>